<dbReference type="Proteomes" id="UP001152622">
    <property type="component" value="Chromosome 6"/>
</dbReference>
<evidence type="ECO:0000313" key="1">
    <source>
        <dbReference type="EMBL" id="KAJ8357758.1"/>
    </source>
</evidence>
<accession>A0A9Q1IYM0</accession>
<sequence length="79" mass="8720">MGSGALSNLILRLLTSRWCERDLKSKWSRPTVHNVAESSFVRVGKTCSLQAMTEVHSAQRIAVVEQLNTRSSTCNPGAF</sequence>
<reference evidence="1" key="1">
    <citation type="journal article" date="2023" name="Science">
        <title>Genome structures resolve the early diversification of teleost fishes.</title>
        <authorList>
            <person name="Parey E."/>
            <person name="Louis A."/>
            <person name="Montfort J."/>
            <person name="Bouchez O."/>
            <person name="Roques C."/>
            <person name="Iampietro C."/>
            <person name="Lluch J."/>
            <person name="Castinel A."/>
            <person name="Donnadieu C."/>
            <person name="Desvignes T."/>
            <person name="Floi Bucao C."/>
            <person name="Jouanno E."/>
            <person name="Wen M."/>
            <person name="Mejri S."/>
            <person name="Dirks R."/>
            <person name="Jansen H."/>
            <person name="Henkel C."/>
            <person name="Chen W.J."/>
            <person name="Zahm M."/>
            <person name="Cabau C."/>
            <person name="Klopp C."/>
            <person name="Thompson A.W."/>
            <person name="Robinson-Rechavi M."/>
            <person name="Braasch I."/>
            <person name="Lecointre G."/>
            <person name="Bobe J."/>
            <person name="Postlethwait J.H."/>
            <person name="Berthelot C."/>
            <person name="Roest Crollius H."/>
            <person name="Guiguen Y."/>
        </authorList>
    </citation>
    <scope>NUCLEOTIDE SEQUENCE</scope>
    <source>
        <strain evidence="1">WJC10195</strain>
    </source>
</reference>
<protein>
    <submittedName>
        <fullName evidence="1">Uncharacterized protein</fullName>
    </submittedName>
</protein>
<proteinExistence type="predicted"/>
<organism evidence="1 2">
    <name type="scientific">Synaphobranchus kaupii</name>
    <name type="common">Kaup's arrowtooth eel</name>
    <dbReference type="NCBI Taxonomy" id="118154"/>
    <lineage>
        <taxon>Eukaryota</taxon>
        <taxon>Metazoa</taxon>
        <taxon>Chordata</taxon>
        <taxon>Craniata</taxon>
        <taxon>Vertebrata</taxon>
        <taxon>Euteleostomi</taxon>
        <taxon>Actinopterygii</taxon>
        <taxon>Neopterygii</taxon>
        <taxon>Teleostei</taxon>
        <taxon>Anguilliformes</taxon>
        <taxon>Synaphobranchidae</taxon>
        <taxon>Synaphobranchus</taxon>
    </lineage>
</organism>
<keyword evidence="2" id="KW-1185">Reference proteome</keyword>
<name>A0A9Q1IYM0_SYNKA</name>
<evidence type="ECO:0000313" key="2">
    <source>
        <dbReference type="Proteomes" id="UP001152622"/>
    </source>
</evidence>
<dbReference type="EMBL" id="JAINUF010000006">
    <property type="protein sequence ID" value="KAJ8357758.1"/>
    <property type="molecule type" value="Genomic_DNA"/>
</dbReference>
<dbReference type="AlphaFoldDB" id="A0A9Q1IYM0"/>
<gene>
    <name evidence="1" type="ORF">SKAU_G00205520</name>
</gene>
<comment type="caution">
    <text evidence="1">The sequence shown here is derived from an EMBL/GenBank/DDBJ whole genome shotgun (WGS) entry which is preliminary data.</text>
</comment>